<reference evidence="3" key="1">
    <citation type="submission" date="2020-01" db="EMBL/GenBank/DDBJ databases">
        <title>Draft genome sequence of the Termite Coptotermes fromosanus.</title>
        <authorList>
            <person name="Itakura S."/>
            <person name="Yosikawa Y."/>
            <person name="Umezawa K."/>
        </authorList>
    </citation>
    <scope>NUCLEOTIDE SEQUENCE [LARGE SCALE GENOMIC DNA]</scope>
</reference>
<sequence>THFMVVASNRVASSAPTTDINSLHYSNISGNHFADLHNFSEIPLLNTSDLLPERQDINTSGYYNALLLESVTDYELLLESHATSNDSAKIYKTRAEDVTGEQITSVNTSWTELIKNDRLAFIIWNVTNRHAGFKTTDESVEKCLDEFNDKIAAIAAYFLSATVRENGYYLRSFIYNVSKYSHLHELKAVQSFYDKLTDILEDHQLYYAALKEIIRNMDQEVKFMITCAQRRFCTCFSSQDIVRYEQQFSSLPQYNFLLKTYLIFGYYIDPIIRSIFIVIGLILNCTILTIFAKHKSFISICDFMVMNITVNAILILTVYVPLQYIRTYFSTILPYQDSSHKNLFVAVQTVLISVSAMSLLTLKVQHRMKAAISSFQLSTLWQSVFCALAVWLVSFSVAAFTYTFNGYPKIGHVLVPLVHVVLYIVVLPTVMTMFRHNTKDISKHSEEENVVTFTVITELSKVFWLTHAPLLLWLLFEGLCGFAFRLVSINYTYVEIMFFYVYFSYTCVNTVALCRGSYVFRKILYGRLSRCRYRQNEQQNVAMKETRHSDVVAAP</sequence>
<name>A0A6L2PYR4_COPFO</name>
<proteinExistence type="predicted"/>
<feature type="transmembrane region" description="Helical" evidence="1">
    <location>
        <begin position="271"/>
        <end position="291"/>
    </location>
</feature>
<dbReference type="AlphaFoldDB" id="A0A6L2PYR4"/>
<comment type="caution">
    <text evidence="2">The sequence shown here is derived from an EMBL/GenBank/DDBJ whole genome shotgun (WGS) entry which is preliminary data.</text>
</comment>
<keyword evidence="1" id="KW-0812">Transmembrane</keyword>
<feature type="transmembrane region" description="Helical" evidence="1">
    <location>
        <begin position="383"/>
        <end position="404"/>
    </location>
</feature>
<dbReference type="InParanoid" id="A0A6L2PYR4"/>
<keyword evidence="1" id="KW-0472">Membrane</keyword>
<feature type="transmembrane region" description="Helical" evidence="1">
    <location>
        <begin position="470"/>
        <end position="493"/>
    </location>
</feature>
<evidence type="ECO:0000313" key="3">
    <source>
        <dbReference type="Proteomes" id="UP000502823"/>
    </source>
</evidence>
<dbReference type="Proteomes" id="UP000502823">
    <property type="component" value="Unassembled WGS sequence"/>
</dbReference>
<dbReference type="EMBL" id="BLKM01000722">
    <property type="protein sequence ID" value="GFG37771.1"/>
    <property type="molecule type" value="Genomic_DNA"/>
</dbReference>
<feature type="non-terminal residue" evidence="2">
    <location>
        <position position="1"/>
    </location>
</feature>
<feature type="transmembrane region" description="Helical" evidence="1">
    <location>
        <begin position="303"/>
        <end position="322"/>
    </location>
</feature>
<keyword evidence="1" id="KW-1133">Transmembrane helix</keyword>
<protein>
    <submittedName>
        <fullName evidence="2">Uncharacterized protein</fullName>
    </submittedName>
</protein>
<feature type="transmembrane region" description="Helical" evidence="1">
    <location>
        <begin position="499"/>
        <end position="520"/>
    </location>
</feature>
<feature type="transmembrane region" description="Helical" evidence="1">
    <location>
        <begin position="410"/>
        <end position="434"/>
    </location>
</feature>
<evidence type="ECO:0000256" key="1">
    <source>
        <dbReference type="SAM" id="Phobius"/>
    </source>
</evidence>
<keyword evidence="3" id="KW-1185">Reference proteome</keyword>
<feature type="transmembrane region" description="Helical" evidence="1">
    <location>
        <begin position="342"/>
        <end position="362"/>
    </location>
</feature>
<dbReference type="OrthoDB" id="8196342at2759"/>
<dbReference type="SUPFAM" id="SSF81321">
    <property type="entry name" value="Family A G protein-coupled receptor-like"/>
    <property type="match status" value="1"/>
</dbReference>
<dbReference type="Gene3D" id="1.20.1070.10">
    <property type="entry name" value="Rhodopsin 7-helix transmembrane proteins"/>
    <property type="match status" value="1"/>
</dbReference>
<gene>
    <name evidence="2" type="ORF">Cfor_02844</name>
</gene>
<accession>A0A6L2PYR4</accession>
<evidence type="ECO:0000313" key="2">
    <source>
        <dbReference type="EMBL" id="GFG37771.1"/>
    </source>
</evidence>
<organism evidence="2 3">
    <name type="scientific">Coptotermes formosanus</name>
    <name type="common">Formosan subterranean termite</name>
    <dbReference type="NCBI Taxonomy" id="36987"/>
    <lineage>
        <taxon>Eukaryota</taxon>
        <taxon>Metazoa</taxon>
        <taxon>Ecdysozoa</taxon>
        <taxon>Arthropoda</taxon>
        <taxon>Hexapoda</taxon>
        <taxon>Insecta</taxon>
        <taxon>Pterygota</taxon>
        <taxon>Neoptera</taxon>
        <taxon>Polyneoptera</taxon>
        <taxon>Dictyoptera</taxon>
        <taxon>Blattodea</taxon>
        <taxon>Blattoidea</taxon>
        <taxon>Termitoidae</taxon>
        <taxon>Rhinotermitidae</taxon>
        <taxon>Coptotermes</taxon>
    </lineage>
</organism>